<dbReference type="AlphaFoldDB" id="A0A8S3UT94"/>
<dbReference type="GO" id="GO:0006259">
    <property type="term" value="P:DNA metabolic process"/>
    <property type="evidence" value="ECO:0007669"/>
    <property type="project" value="UniProtKB-ARBA"/>
</dbReference>
<dbReference type="InterPro" id="IPR043502">
    <property type="entry name" value="DNA/RNA_pol_sf"/>
</dbReference>
<dbReference type="PANTHER" id="PTHR33050">
    <property type="entry name" value="REVERSE TRANSCRIPTASE DOMAIN-CONTAINING PROTEIN"/>
    <property type="match status" value="1"/>
</dbReference>
<dbReference type="OrthoDB" id="6140514at2759"/>
<feature type="domain" description="Reverse transcriptase" evidence="1">
    <location>
        <begin position="1"/>
        <end position="114"/>
    </location>
</feature>
<dbReference type="GO" id="GO:0003676">
    <property type="term" value="F:nucleic acid binding"/>
    <property type="evidence" value="ECO:0007669"/>
    <property type="project" value="InterPro"/>
</dbReference>
<dbReference type="InterPro" id="IPR052055">
    <property type="entry name" value="Hepadnavirus_pol/RT"/>
</dbReference>
<evidence type="ECO:0000313" key="2">
    <source>
        <dbReference type="EMBL" id="CAG2245642.1"/>
    </source>
</evidence>
<dbReference type="InterPro" id="IPR043128">
    <property type="entry name" value="Rev_trsase/Diguanyl_cyclase"/>
</dbReference>
<dbReference type="CDD" id="cd09275">
    <property type="entry name" value="RNase_HI_RT_DIRS1"/>
    <property type="match status" value="1"/>
</dbReference>
<dbReference type="InterPro" id="IPR036397">
    <property type="entry name" value="RNaseH_sf"/>
</dbReference>
<organism evidence="2 3">
    <name type="scientific">Mytilus edulis</name>
    <name type="common">Blue mussel</name>
    <dbReference type="NCBI Taxonomy" id="6550"/>
    <lineage>
        <taxon>Eukaryota</taxon>
        <taxon>Metazoa</taxon>
        <taxon>Spiralia</taxon>
        <taxon>Lophotrochozoa</taxon>
        <taxon>Mollusca</taxon>
        <taxon>Bivalvia</taxon>
        <taxon>Autobranchia</taxon>
        <taxon>Pteriomorphia</taxon>
        <taxon>Mytilida</taxon>
        <taxon>Mytiloidea</taxon>
        <taxon>Mytilidae</taxon>
        <taxon>Mytilinae</taxon>
        <taxon>Mytilus</taxon>
    </lineage>
</organism>
<accession>A0A8S3UT94</accession>
<dbReference type="Gene3D" id="3.30.70.270">
    <property type="match status" value="1"/>
</dbReference>
<evidence type="ECO:0000259" key="1">
    <source>
        <dbReference type="PROSITE" id="PS50878"/>
    </source>
</evidence>
<name>A0A8S3UT94_MYTED</name>
<dbReference type="CDD" id="cd03714">
    <property type="entry name" value="RT_DIRS1"/>
    <property type="match status" value="1"/>
</dbReference>
<reference evidence="2" key="1">
    <citation type="submission" date="2021-03" db="EMBL/GenBank/DDBJ databases">
        <authorList>
            <person name="Bekaert M."/>
        </authorList>
    </citation>
    <scope>NUCLEOTIDE SEQUENCE</scope>
</reference>
<protein>
    <recommendedName>
        <fullName evidence="1">Reverse transcriptase domain-containing protein</fullName>
    </recommendedName>
</protein>
<comment type="caution">
    <text evidence="2">The sequence shown here is derived from an EMBL/GenBank/DDBJ whole genome shotgun (WGS) entry which is preliminary data.</text>
</comment>
<evidence type="ECO:0000313" key="3">
    <source>
        <dbReference type="Proteomes" id="UP000683360"/>
    </source>
</evidence>
<dbReference type="SUPFAM" id="SSF56672">
    <property type="entry name" value="DNA/RNA polymerases"/>
    <property type="match status" value="1"/>
</dbReference>
<dbReference type="PROSITE" id="PS50878">
    <property type="entry name" value="RT_POL"/>
    <property type="match status" value="1"/>
</dbReference>
<dbReference type="Gene3D" id="3.30.420.10">
    <property type="entry name" value="Ribonuclease H-like superfamily/Ribonuclease H"/>
    <property type="match status" value="1"/>
</dbReference>
<dbReference type="Proteomes" id="UP000683360">
    <property type="component" value="Unassembled WGS sequence"/>
</dbReference>
<dbReference type="InterPro" id="IPR000477">
    <property type="entry name" value="RT_dom"/>
</dbReference>
<sequence length="485" mass="55717">MHIFSVNVVHCDRQFLRFYWNGTKYQFTCLPNGLASAPRIFTKLLKPIFSTLRKNGYLNVAYIDDSLLISDTYQHCCDNIKDTCNLLDQCGFTIHPIKSVLYPCQEVTFLGFVINSITMTVKLTSEKAKTIVVMCKVFVKKWETTIREFSQLIGKLVASEPAVQYANFYVKPLEQKKDKALKINRGNYDAIMYLDCEIHKHLIWWINNIEKSSKPILTIEPSMILQSDSSKTGWGGLIKHPKLAMAKTGGHWSYHEQDKHINVLELLAAFLTLKSFCATKNNIHIKIYLDNTVAVQYINNMGGRKDELNELTRDIWNWCINRSIWLSACHLPGKTNVEADKLSRHLSDDMEWKLNENIFMKIQNYLVQYNWKSTPESGRRQGNIDIDSTNIHDSTMVCKILHLIAGQSYILPKKNLLIHPSDPSRQHPLKKMQLAVFPLSGQDLTVLAYQQTLQTFYMTHGEIPQKSNMGVISTNGCNFVLKKTN</sequence>
<keyword evidence="3" id="KW-1185">Reference proteome</keyword>
<gene>
    <name evidence="2" type="ORF">MEDL_57667</name>
</gene>
<dbReference type="EMBL" id="CAJPWZ010002782">
    <property type="protein sequence ID" value="CAG2245642.1"/>
    <property type="molecule type" value="Genomic_DNA"/>
</dbReference>
<dbReference type="PANTHER" id="PTHR33050:SF7">
    <property type="entry name" value="RIBONUCLEASE H"/>
    <property type="match status" value="1"/>
</dbReference>
<proteinExistence type="predicted"/>
<dbReference type="Pfam" id="PF00078">
    <property type="entry name" value="RVT_1"/>
    <property type="match status" value="1"/>
</dbReference>